<comment type="caution">
    <text evidence="1">The sequence shown here is derived from an EMBL/GenBank/DDBJ whole genome shotgun (WGS) entry which is preliminary data.</text>
</comment>
<organism evidence="1 2">
    <name type="scientific">Punica granatum</name>
    <name type="common">Pomegranate</name>
    <dbReference type="NCBI Taxonomy" id="22663"/>
    <lineage>
        <taxon>Eukaryota</taxon>
        <taxon>Viridiplantae</taxon>
        <taxon>Streptophyta</taxon>
        <taxon>Embryophyta</taxon>
        <taxon>Tracheophyta</taxon>
        <taxon>Spermatophyta</taxon>
        <taxon>Magnoliopsida</taxon>
        <taxon>eudicotyledons</taxon>
        <taxon>Gunneridae</taxon>
        <taxon>Pentapetalae</taxon>
        <taxon>rosids</taxon>
        <taxon>malvids</taxon>
        <taxon>Myrtales</taxon>
        <taxon>Lythraceae</taxon>
        <taxon>Punica</taxon>
    </lineage>
</organism>
<sequence length="123" mass="13188">MAALLCDLPLLNHCSSVRTYSPTRRPIRLSCSTAGSSGKASTLNSDRRIVLALEVAGPGNGFSRGPARWDLQGNDTGESTRQQYTGTSNVINGDGSRNGLVIGLQIKGEDTLKHRAWQGEFLD</sequence>
<dbReference type="Proteomes" id="UP000233551">
    <property type="component" value="Unassembled WGS sequence"/>
</dbReference>
<proteinExistence type="predicted"/>
<name>A0A2I0KJF8_PUNGR</name>
<gene>
    <name evidence="1" type="ORF">CRG98_010932</name>
</gene>
<dbReference type="EMBL" id="PGOL01000545">
    <property type="protein sequence ID" value="PKI68652.1"/>
    <property type="molecule type" value="Genomic_DNA"/>
</dbReference>
<evidence type="ECO:0000313" key="2">
    <source>
        <dbReference type="Proteomes" id="UP000233551"/>
    </source>
</evidence>
<protein>
    <submittedName>
        <fullName evidence="1">Uncharacterized protein</fullName>
    </submittedName>
</protein>
<reference evidence="1 2" key="1">
    <citation type="submission" date="2017-11" db="EMBL/GenBank/DDBJ databases">
        <title>De-novo sequencing of pomegranate (Punica granatum L.) genome.</title>
        <authorList>
            <person name="Akparov Z."/>
            <person name="Amiraslanov A."/>
            <person name="Hajiyeva S."/>
            <person name="Abbasov M."/>
            <person name="Kaur K."/>
            <person name="Hamwieh A."/>
            <person name="Solovyev V."/>
            <person name="Salamov A."/>
            <person name="Braich B."/>
            <person name="Kosarev P."/>
            <person name="Mahmoud A."/>
            <person name="Hajiyev E."/>
            <person name="Babayeva S."/>
            <person name="Izzatullayeva V."/>
            <person name="Mammadov A."/>
            <person name="Mammadov A."/>
            <person name="Sharifova S."/>
            <person name="Ojaghi J."/>
            <person name="Eynullazada K."/>
            <person name="Bayramov B."/>
            <person name="Abdulazimova A."/>
            <person name="Shahmuradov I."/>
        </authorList>
    </citation>
    <scope>NUCLEOTIDE SEQUENCE [LARGE SCALE GENOMIC DNA]</scope>
    <source>
        <strain evidence="2">cv. AG2017</strain>
        <tissue evidence="1">Leaf</tissue>
    </source>
</reference>
<accession>A0A2I0KJF8</accession>
<dbReference type="AlphaFoldDB" id="A0A2I0KJF8"/>
<keyword evidence="2" id="KW-1185">Reference proteome</keyword>
<evidence type="ECO:0000313" key="1">
    <source>
        <dbReference type="EMBL" id="PKI68652.1"/>
    </source>
</evidence>